<dbReference type="GO" id="GO:0046872">
    <property type="term" value="F:metal ion binding"/>
    <property type="evidence" value="ECO:0007669"/>
    <property type="project" value="UniProtKB-KW"/>
</dbReference>
<evidence type="ECO:0000256" key="5">
    <source>
        <dbReference type="ARBA" id="ARBA00023002"/>
    </source>
</evidence>
<dbReference type="Pfam" id="PF01126">
    <property type="entry name" value="Heme_oxygenase"/>
    <property type="match status" value="1"/>
</dbReference>
<protein>
    <recommendedName>
        <fullName evidence="2">heme oxygenase (biliverdin-producing)</fullName>
        <ecNumber evidence="2">1.14.14.18</ecNumber>
    </recommendedName>
</protein>
<evidence type="ECO:0000256" key="3">
    <source>
        <dbReference type="ARBA" id="ARBA00022617"/>
    </source>
</evidence>
<dbReference type="InterPro" id="IPR016084">
    <property type="entry name" value="Haem_Oase-like_multi-hlx"/>
</dbReference>
<dbReference type="SUPFAM" id="SSF48613">
    <property type="entry name" value="Heme oxygenase-like"/>
    <property type="match status" value="1"/>
</dbReference>
<name>A0A7S3JXE2_9STRA</name>
<accession>A0A7S3JXE2</accession>
<keyword evidence="3" id="KW-0349">Heme</keyword>
<gene>
    <name evidence="9" type="ORF">ALAG00032_LOCUS6806</name>
</gene>
<proteinExistence type="inferred from homology"/>
<keyword evidence="4" id="KW-0479">Metal-binding</keyword>
<dbReference type="AlphaFoldDB" id="A0A7S3JXE2"/>
<dbReference type="PRINTS" id="PR00088">
    <property type="entry name" value="HAEMOXYGNASE"/>
</dbReference>
<evidence type="ECO:0000256" key="8">
    <source>
        <dbReference type="SAM" id="Phobius"/>
    </source>
</evidence>
<dbReference type="PROSITE" id="PS00593">
    <property type="entry name" value="HEME_OXYGENASE"/>
    <property type="match status" value="1"/>
</dbReference>
<dbReference type="InterPro" id="IPR016053">
    <property type="entry name" value="Haem_Oase-like"/>
</dbReference>
<dbReference type="GO" id="GO:0006788">
    <property type="term" value="P:heme oxidation"/>
    <property type="evidence" value="ECO:0007669"/>
    <property type="project" value="InterPro"/>
</dbReference>
<evidence type="ECO:0000256" key="4">
    <source>
        <dbReference type="ARBA" id="ARBA00022723"/>
    </source>
</evidence>
<dbReference type="EMBL" id="HBIJ01009754">
    <property type="protein sequence ID" value="CAE0366062.1"/>
    <property type="molecule type" value="Transcribed_RNA"/>
</dbReference>
<keyword evidence="8" id="KW-0812">Transmembrane</keyword>
<reference evidence="9" key="1">
    <citation type="submission" date="2021-01" db="EMBL/GenBank/DDBJ databases">
        <authorList>
            <person name="Corre E."/>
            <person name="Pelletier E."/>
            <person name="Niang G."/>
            <person name="Scheremetjew M."/>
            <person name="Finn R."/>
            <person name="Kale V."/>
            <person name="Holt S."/>
            <person name="Cochrane G."/>
            <person name="Meng A."/>
            <person name="Brown T."/>
            <person name="Cohen L."/>
        </authorList>
    </citation>
    <scope>NUCLEOTIDE SEQUENCE</scope>
    <source>
        <strain evidence="9">CCMP1510</strain>
    </source>
</reference>
<dbReference type="Gene3D" id="1.20.910.10">
    <property type="entry name" value="Heme oxygenase-like"/>
    <property type="match status" value="1"/>
</dbReference>
<dbReference type="PANTHER" id="PTHR10720">
    <property type="entry name" value="HEME OXYGENASE"/>
    <property type="match status" value="1"/>
</dbReference>
<feature type="transmembrane region" description="Helical" evidence="8">
    <location>
        <begin position="427"/>
        <end position="445"/>
    </location>
</feature>
<keyword evidence="8" id="KW-1133">Transmembrane helix</keyword>
<dbReference type="InterPro" id="IPR018207">
    <property type="entry name" value="Haem_oxygenase_CS"/>
</dbReference>
<dbReference type="GO" id="GO:0020037">
    <property type="term" value="F:heme binding"/>
    <property type="evidence" value="ECO:0007669"/>
    <property type="project" value="TreeGrafter"/>
</dbReference>
<evidence type="ECO:0000313" key="9">
    <source>
        <dbReference type="EMBL" id="CAE0366062.1"/>
    </source>
</evidence>
<sequence length="447" mass="50058">MSLRTEKEEPSLEECPIMTCGCPFASAVKEKETPLACPAFKDGCPFKEVKTASALSQALKSVPKTHGEEGTLAQITLAQMLGAAHKESAKNVPTNKKCPVFASECPFKTIEPLRSSAEHEWRGWWTILTDEDETLIKSSTSYGPKKNDDTLSTALKIGTEKVHAQAENVRFVKALLQREAPLQAYFALLVRLLRVYEALESAIEAAEKDTKYNFFLQQLRRAPALRQDINYFLKQFPHLYTDISSRATDEYVSRIQILQQNKSYNLLVAHTYTRYLGDLSGGQVLKRAVKRGLLHRNDSSDDGLHFYSFPQIGGPRELKKFKDRYRATLDAQCSQKHLYKSIVQEAVTAFRFNTALLAECDAFLHPPKSSPQVSDLLTKKEGQCPFLQGVDISKLPADMRNFHSSKQSAIAHTSTKCPFAHFGFRDFLLVAALAASFLAISFLFSSS</sequence>
<organism evidence="9">
    <name type="scientific">Aureoumbra lagunensis</name>
    <dbReference type="NCBI Taxonomy" id="44058"/>
    <lineage>
        <taxon>Eukaryota</taxon>
        <taxon>Sar</taxon>
        <taxon>Stramenopiles</taxon>
        <taxon>Ochrophyta</taxon>
        <taxon>Pelagophyceae</taxon>
        <taxon>Pelagomonadales</taxon>
        <taxon>Aureoumbra</taxon>
    </lineage>
</organism>
<keyword evidence="5" id="KW-0560">Oxidoreductase</keyword>
<dbReference type="InterPro" id="IPR002051">
    <property type="entry name" value="Haem_Oase"/>
</dbReference>
<evidence type="ECO:0000256" key="7">
    <source>
        <dbReference type="ARBA" id="ARBA00048328"/>
    </source>
</evidence>
<dbReference type="EC" id="1.14.14.18" evidence="2"/>
<dbReference type="PANTHER" id="PTHR10720:SF0">
    <property type="entry name" value="HEME OXYGENASE"/>
    <property type="match status" value="1"/>
</dbReference>
<dbReference type="CDD" id="cd19165">
    <property type="entry name" value="HemeO"/>
    <property type="match status" value="1"/>
</dbReference>
<dbReference type="GO" id="GO:0004392">
    <property type="term" value="F:heme oxygenase (decyclizing) activity"/>
    <property type="evidence" value="ECO:0007669"/>
    <property type="project" value="UniProtKB-EC"/>
</dbReference>
<evidence type="ECO:0000256" key="6">
    <source>
        <dbReference type="ARBA" id="ARBA00023004"/>
    </source>
</evidence>
<dbReference type="GO" id="GO:0042167">
    <property type="term" value="P:heme catabolic process"/>
    <property type="evidence" value="ECO:0007669"/>
    <property type="project" value="TreeGrafter"/>
</dbReference>
<keyword evidence="6" id="KW-0408">Iron</keyword>
<evidence type="ECO:0000256" key="2">
    <source>
        <dbReference type="ARBA" id="ARBA00012360"/>
    </source>
</evidence>
<keyword evidence="8" id="KW-0472">Membrane</keyword>
<dbReference type="GO" id="GO:0006979">
    <property type="term" value="P:response to oxidative stress"/>
    <property type="evidence" value="ECO:0007669"/>
    <property type="project" value="TreeGrafter"/>
</dbReference>
<comment type="similarity">
    <text evidence="1">Belongs to the heme oxygenase family.</text>
</comment>
<comment type="catalytic activity">
    <reaction evidence="7">
        <text>heme b + 3 reduced [NADPH--hemoprotein reductase] + 3 O2 = biliverdin IXalpha + CO + Fe(2+) + 3 oxidized [NADPH--hemoprotein reductase] + 3 H2O + H(+)</text>
        <dbReference type="Rhea" id="RHEA:21764"/>
        <dbReference type="Rhea" id="RHEA-COMP:11964"/>
        <dbReference type="Rhea" id="RHEA-COMP:11965"/>
        <dbReference type="ChEBI" id="CHEBI:15377"/>
        <dbReference type="ChEBI" id="CHEBI:15378"/>
        <dbReference type="ChEBI" id="CHEBI:15379"/>
        <dbReference type="ChEBI" id="CHEBI:17245"/>
        <dbReference type="ChEBI" id="CHEBI:29033"/>
        <dbReference type="ChEBI" id="CHEBI:57618"/>
        <dbReference type="ChEBI" id="CHEBI:57991"/>
        <dbReference type="ChEBI" id="CHEBI:58210"/>
        <dbReference type="ChEBI" id="CHEBI:60344"/>
        <dbReference type="EC" id="1.14.14.18"/>
    </reaction>
</comment>
<evidence type="ECO:0000256" key="1">
    <source>
        <dbReference type="ARBA" id="ARBA00006134"/>
    </source>
</evidence>